<accession>A0AA40KPI0</accession>
<dbReference type="AlphaFoldDB" id="A0AA40KPI0"/>
<feature type="region of interest" description="Disordered" evidence="1">
    <location>
        <begin position="34"/>
        <end position="54"/>
    </location>
</feature>
<reference evidence="2" key="1">
    <citation type="submission" date="2021-10" db="EMBL/GenBank/DDBJ databases">
        <title>Melipona bicolor Genome sequencing and assembly.</title>
        <authorList>
            <person name="Araujo N.S."/>
            <person name="Arias M.C."/>
        </authorList>
    </citation>
    <scope>NUCLEOTIDE SEQUENCE</scope>
    <source>
        <strain evidence="2">USP_2M_L1-L4_2017</strain>
        <tissue evidence="2">Whole body</tissue>
    </source>
</reference>
<protein>
    <submittedName>
        <fullName evidence="2">Uncharacterized protein</fullName>
    </submittedName>
</protein>
<keyword evidence="3" id="KW-1185">Reference proteome</keyword>
<dbReference type="EMBL" id="JAHYIQ010000011">
    <property type="protein sequence ID" value="KAK1127958.1"/>
    <property type="molecule type" value="Genomic_DNA"/>
</dbReference>
<dbReference type="Proteomes" id="UP001177670">
    <property type="component" value="Unassembled WGS sequence"/>
</dbReference>
<organism evidence="2 3">
    <name type="scientific">Melipona bicolor</name>
    <dbReference type="NCBI Taxonomy" id="60889"/>
    <lineage>
        <taxon>Eukaryota</taxon>
        <taxon>Metazoa</taxon>
        <taxon>Ecdysozoa</taxon>
        <taxon>Arthropoda</taxon>
        <taxon>Hexapoda</taxon>
        <taxon>Insecta</taxon>
        <taxon>Pterygota</taxon>
        <taxon>Neoptera</taxon>
        <taxon>Endopterygota</taxon>
        <taxon>Hymenoptera</taxon>
        <taxon>Apocrita</taxon>
        <taxon>Aculeata</taxon>
        <taxon>Apoidea</taxon>
        <taxon>Anthophila</taxon>
        <taxon>Apidae</taxon>
        <taxon>Melipona</taxon>
    </lineage>
</organism>
<name>A0AA40KPI0_9HYME</name>
<sequence>MASILGDGTGPGGSGPSRCLLLLQRSLAIQLTRGPPPQVLNASQRDSPKEHPADEMWMYDKGYNLFQVSRIILL</sequence>
<evidence type="ECO:0000256" key="1">
    <source>
        <dbReference type="SAM" id="MobiDB-lite"/>
    </source>
</evidence>
<comment type="caution">
    <text evidence="2">The sequence shown here is derived from an EMBL/GenBank/DDBJ whole genome shotgun (WGS) entry which is preliminary data.</text>
</comment>
<gene>
    <name evidence="2" type="ORF">K0M31_003451</name>
</gene>
<evidence type="ECO:0000313" key="2">
    <source>
        <dbReference type="EMBL" id="KAK1127958.1"/>
    </source>
</evidence>
<proteinExistence type="predicted"/>
<evidence type="ECO:0000313" key="3">
    <source>
        <dbReference type="Proteomes" id="UP001177670"/>
    </source>
</evidence>